<reference evidence="2" key="2">
    <citation type="journal article" date="2013" name="PLoS Genet.">
        <title>Comparative genome structure, secondary metabolite, and effector coding capacity across Cochliobolus pathogens.</title>
        <authorList>
            <person name="Condon B.J."/>
            <person name="Leng Y."/>
            <person name="Wu D."/>
            <person name="Bushley K.E."/>
            <person name="Ohm R.A."/>
            <person name="Otillar R."/>
            <person name="Martin J."/>
            <person name="Schackwitz W."/>
            <person name="Grimwood J."/>
            <person name="MohdZainudin N."/>
            <person name="Xue C."/>
            <person name="Wang R."/>
            <person name="Manning V.A."/>
            <person name="Dhillon B."/>
            <person name="Tu Z.J."/>
            <person name="Steffenson B.J."/>
            <person name="Salamov A."/>
            <person name="Sun H."/>
            <person name="Lowry S."/>
            <person name="LaButti K."/>
            <person name="Han J."/>
            <person name="Copeland A."/>
            <person name="Lindquist E."/>
            <person name="Barry K."/>
            <person name="Schmutz J."/>
            <person name="Baker S.E."/>
            <person name="Ciuffetti L.M."/>
            <person name="Grigoriev I.V."/>
            <person name="Zhong S."/>
            <person name="Turgeon B.G."/>
        </authorList>
    </citation>
    <scope>NUCLEOTIDE SEQUENCE [LARGE SCALE GENOMIC DNA]</scope>
    <source>
        <strain evidence="2">ND90Pr / ATCC 201652</strain>
    </source>
</reference>
<name>M2S3V1_COCSN</name>
<sequence>QPIVTGPRNQRHVKLCTRGSCVLRHLVPRSLSTCRLPSLQDYDSHTYDRRLALVLAFTSGCYLLYHCGRTRVYISSQRSAVRSLGSSSSEYSFSSSPLPLRHGSYTELVATPAQPA</sequence>
<evidence type="ECO:0000313" key="1">
    <source>
        <dbReference type="EMBL" id="EMD61868.1"/>
    </source>
</evidence>
<proteinExistence type="predicted"/>
<reference evidence="1 2" key="1">
    <citation type="journal article" date="2012" name="PLoS Pathog.">
        <title>Diverse lifestyles and strategies of plant pathogenesis encoded in the genomes of eighteen Dothideomycetes fungi.</title>
        <authorList>
            <person name="Ohm R.A."/>
            <person name="Feau N."/>
            <person name="Henrissat B."/>
            <person name="Schoch C.L."/>
            <person name="Horwitz B.A."/>
            <person name="Barry K.W."/>
            <person name="Condon B.J."/>
            <person name="Copeland A.C."/>
            <person name="Dhillon B."/>
            <person name="Glaser F."/>
            <person name="Hesse C.N."/>
            <person name="Kosti I."/>
            <person name="LaButti K."/>
            <person name="Lindquist E.A."/>
            <person name="Lucas S."/>
            <person name="Salamov A.A."/>
            <person name="Bradshaw R.E."/>
            <person name="Ciuffetti L."/>
            <person name="Hamelin R.C."/>
            <person name="Kema G.H.J."/>
            <person name="Lawrence C."/>
            <person name="Scott J.A."/>
            <person name="Spatafora J.W."/>
            <person name="Turgeon B.G."/>
            <person name="de Wit P.J.G.M."/>
            <person name="Zhong S."/>
            <person name="Goodwin S.B."/>
            <person name="Grigoriev I.V."/>
        </authorList>
    </citation>
    <scope>NUCLEOTIDE SEQUENCE [LARGE SCALE GENOMIC DNA]</scope>
    <source>
        <strain evidence="2">ND90Pr / ATCC 201652</strain>
    </source>
</reference>
<feature type="non-terminal residue" evidence="1">
    <location>
        <position position="1"/>
    </location>
</feature>
<evidence type="ECO:0000313" key="2">
    <source>
        <dbReference type="Proteomes" id="UP000016934"/>
    </source>
</evidence>
<keyword evidence="2" id="KW-1185">Reference proteome</keyword>
<dbReference type="RefSeq" id="XP_007702249.1">
    <property type="nucleotide sequence ID" value="XM_007704059.1"/>
</dbReference>
<dbReference type="OrthoDB" id="10374832at2759"/>
<gene>
    <name evidence="1" type="ORF">COCSADRAFT_183033</name>
</gene>
<accession>M2S3V1</accession>
<dbReference type="HOGENOM" id="CLU_2102646_0_0_1"/>
<dbReference type="EMBL" id="KB445647">
    <property type="protein sequence ID" value="EMD61868.1"/>
    <property type="molecule type" value="Genomic_DNA"/>
</dbReference>
<organism evidence="1 2">
    <name type="scientific">Cochliobolus sativus (strain ND90Pr / ATCC 201652)</name>
    <name type="common">Common root rot and spot blotch fungus</name>
    <name type="synonym">Bipolaris sorokiniana</name>
    <dbReference type="NCBI Taxonomy" id="665912"/>
    <lineage>
        <taxon>Eukaryota</taxon>
        <taxon>Fungi</taxon>
        <taxon>Dikarya</taxon>
        <taxon>Ascomycota</taxon>
        <taxon>Pezizomycotina</taxon>
        <taxon>Dothideomycetes</taxon>
        <taxon>Pleosporomycetidae</taxon>
        <taxon>Pleosporales</taxon>
        <taxon>Pleosporineae</taxon>
        <taxon>Pleosporaceae</taxon>
        <taxon>Bipolaris</taxon>
    </lineage>
</organism>
<dbReference type="KEGG" id="bsc:COCSADRAFT_183033"/>
<dbReference type="GeneID" id="19133391"/>
<protein>
    <submittedName>
        <fullName evidence="1">Uncharacterized protein</fullName>
    </submittedName>
</protein>
<dbReference type="AlphaFoldDB" id="M2S3V1"/>
<dbReference type="Proteomes" id="UP000016934">
    <property type="component" value="Unassembled WGS sequence"/>
</dbReference>